<evidence type="ECO:0000313" key="1">
    <source>
        <dbReference type="EMBL" id="PWJ74125.1"/>
    </source>
</evidence>
<keyword evidence="2" id="KW-1185">Reference proteome</keyword>
<dbReference type="RefSeq" id="WP_330665494.1">
    <property type="nucleotide sequence ID" value="NZ_JANKBJ010000010.1"/>
</dbReference>
<dbReference type="EMBL" id="QGGY01000010">
    <property type="protein sequence ID" value="PWJ74125.1"/>
    <property type="molecule type" value="Genomic_DNA"/>
</dbReference>
<name>A0AB73T1N1_9FIRM</name>
<sequence>MEKQSNVTGNLQYYADKEKGKGKGGINRIYKSRLFEMIFSSKRKLLELYNAVNGTSYENPEELEVNTLENAIYMSMRNDLSFIIDSRLALYEHQSTYNPNLPLRFLMYTANLYSNMTKDRNLYGSRPVKLPAPGFVIFYNGLSEQPDRQIIKLSDVYEVQDREISLELKAVMLNINRGHNERLMSKCKTLKDYSIYVDKVREYTKSMPLEDAVEKAITECIEDDILAEFLRNNRTEAKNVSIFEYDEEKHMRQIKEESREEGRKEGEAYTLERVNHLIRLLASQSRTEDIVRAASDREWQEKLFKEFGL</sequence>
<proteinExistence type="predicted"/>
<evidence type="ECO:0008006" key="3">
    <source>
        <dbReference type="Google" id="ProtNLM"/>
    </source>
</evidence>
<dbReference type="AlphaFoldDB" id="A0AB73T1N1"/>
<dbReference type="Proteomes" id="UP000245412">
    <property type="component" value="Unassembled WGS sequence"/>
</dbReference>
<protein>
    <recommendedName>
        <fullName evidence="3">Transposase</fullName>
    </recommendedName>
</protein>
<comment type="caution">
    <text evidence="1">The sequence shown here is derived from an EMBL/GenBank/DDBJ whole genome shotgun (WGS) entry which is preliminary data.</text>
</comment>
<reference evidence="1 2" key="1">
    <citation type="submission" date="2018-05" db="EMBL/GenBank/DDBJ databases">
        <authorList>
            <person name="Goeker M."/>
            <person name="Huntemann M."/>
            <person name="Clum A."/>
            <person name="Pillay M."/>
            <person name="Palaniappan K."/>
            <person name="Varghese N."/>
            <person name="Mikhailova N."/>
            <person name="Stamatis D."/>
            <person name="Reddy T."/>
            <person name="Daum C."/>
            <person name="Shapiro N."/>
            <person name="Ivanova N."/>
            <person name="Kyrpides N."/>
            <person name="Woyke T."/>
        </authorList>
    </citation>
    <scope>NUCLEOTIDE SEQUENCE [LARGE SCALE GENOMIC DNA]</scope>
    <source>
        <strain evidence="1 2">DSM 26524</strain>
    </source>
</reference>
<gene>
    <name evidence="1" type="ORF">C7383_110165</name>
</gene>
<organism evidence="1 2">
    <name type="scientific">Murimonas intestini</name>
    <dbReference type="NCBI Taxonomy" id="1337051"/>
    <lineage>
        <taxon>Bacteria</taxon>
        <taxon>Bacillati</taxon>
        <taxon>Bacillota</taxon>
        <taxon>Clostridia</taxon>
        <taxon>Lachnospirales</taxon>
        <taxon>Lachnospiraceae</taxon>
        <taxon>Murimonas</taxon>
    </lineage>
</organism>
<evidence type="ECO:0000313" key="2">
    <source>
        <dbReference type="Proteomes" id="UP000245412"/>
    </source>
</evidence>
<accession>A0AB73T1N1</accession>